<feature type="region of interest" description="Disordered" evidence="2">
    <location>
        <begin position="834"/>
        <end position="858"/>
    </location>
</feature>
<evidence type="ECO:0000313" key="3">
    <source>
        <dbReference type="EMBL" id="KAG8178645.1"/>
    </source>
</evidence>
<accession>A0AAV6U3K6</accession>
<feature type="compositionally biased region" description="Basic residues" evidence="2">
    <location>
        <begin position="1490"/>
        <end position="1516"/>
    </location>
</feature>
<evidence type="ECO:0000256" key="1">
    <source>
        <dbReference type="SAM" id="Coils"/>
    </source>
</evidence>
<gene>
    <name evidence="3" type="ORF">JTE90_028702</name>
</gene>
<feature type="compositionally biased region" description="Polar residues" evidence="2">
    <location>
        <begin position="307"/>
        <end position="320"/>
    </location>
</feature>
<sequence length="1918" mass="217146">MDSERITRNEDNFQEDFLFQLFQSEPSVSNHLGQNGSSENPVQYPSNYSENNVINGNCLDIKEQNGHNFMNGLVNGENSLHKEFTIENKNAKMQENGHLEQNTILQNQIIGYEMKTAQLMQEVFSAKTERDHLKEQSECQRKELEESAIQINQLKAQIYQLTQLKLSQDETDNRVDDLQKKLALADKSEKKWKKQKEKDNSQIKKLRLHNRKQWNIITRLGQKLAEKGLLTNKEKACITKEYDEENPPVSEDFEFDDLTEETSQLAESKVPKLIEQPQVINETKNSKEDLTFLQPQAGPSHDEFSRKSSQTPQNASTLNRAHSFKHPHYFTKTCHDVLDDPLVSDEMDLSGSELSAMKKQLGLDNGHFTPISPIPPTPSPNSKQYPVSNTPYQSRNSFDNQLIVKRPSNPLETSKNKESQRSQMDSKKSIKSEFGRRLTFTHQQSEGFDVEGDSLNNVDRMNEDEPQNALTSLEDLDISSQRSSYTQRIQAKRMSDGNVKFTFNMFSNEIDFEVNYDPHETIQNISCVLPSNNHMLHQQSPSIVNQLPTPSIVNQLQRPTPSSSRIQKPVFIKKEPIDEDDSPPLKKTRIAPDVEPFRLSTFSSKDSVSSGFVSYIKSCAASNEKSGQTFCNDAKDQLNNPSFEGNKNSGDLNLFNNTESPFQTSTPVAFTFDTMKTSNVTSPDHSKLSNKPTITDKTGQNVCAMSTSCIDPSSNQFNDVNILSGEHNSSLQTQTKHELPRERSFVESTTPNSVINIPTPVQSVDNIHSNNNDAVNKTGRFDNKHTGYTSSESDQLESNKKFDSVNESLRRRRKKMVNAKESLNDAQFIRTRGRKRQSFTSSKKALDNCSESDTNNEERIIRSDSCKNPSELIDMDKSPKKLNVQDQSNQVLPKEINADIKAAGEYIVNTQEKYEKKIEGLSESTKFQMPQAVSSIMQTKPDISVFLVSNTLPKNDILTSPAATENRNGLEKIDNNDMGNKSIKNGLFVECMTKETNNNEKLSTHTNLSENSNAAEEQLTTTKTLNGDVLCEDKCIDLESSSINKIEPKFKNNATVSDNILVYPDVLHHRSISVAEPCIQKENTSKIQSEIKANNKKMPKRRTRSSYRNNNETVANMTCTDTDYSDLEQEKEVKCLRRKQRSKINDLQNNNASKQILPNCVQDISNCKTKTPGQLTAVTQSTSVQNSSLLQNKTSCTFAQLENVHHSTESNFSHINLGTSIDVGEHTDLHFPVSDNCITNVVNNDSNSPELTLNSSKLSENSIKIKTVFDSPSKNDTQNFKEIDLNQMVDDPHSLFNEISILPISNVESCENVVPEEQNLKDLTMKHQNPNKQMMIAVQSMPLSSDPQDNVENDFISSPASPDPKSPVTTITVKGDDTSSNTYPTYVDHKADESSTLVEVEVKTSPKVTRRTRSKSLMVENPTEVTSSESANVNCCVAINNDTISEIDSDNDSPLIIVEDIEDTESPDASNSQETSKMSVSPRSTNLPVRKSKRLRKQGNSASRKKKKQQLSPRKKASSDFNKIEEAFQMVEKTKYTDANSKKAMHNLVSVLLDPVHSPDAKTLIFLFVEHLYKTNRNPMMAYAISEDVSTLLHVTENILVSALFQIESKGKVRFPNLLNSVIITLYNLVLGKEERFPMFGLSALCRVLTQICKKRKNKIEPLKLCGELLQFNHRFAPYLIASVIGVWPEAFKLSDPSVEEETPFFSTIALGIQKKELFSLSPTQWKHCEAIFTKFLPAPALQTKDIPRITSWITQTIRSKCLESAYDKDYFLTISLLILSQVKGWHWAKEVLIETFLRPSIKKCNMHDELNEIGFEFLLNLCAEILYNAPEGEKTYQLIAKYFQPGREDDDFVHMTAGICIFKLHLWKHIAFSDELSDFIGKWHEHERFRKVSSLLIRRSMHDRDFERGDIIEYMPL</sequence>
<feature type="region of interest" description="Disordered" evidence="2">
    <location>
        <begin position="284"/>
        <end position="320"/>
    </location>
</feature>
<dbReference type="EMBL" id="JAFNEN010000677">
    <property type="protein sequence ID" value="KAG8178645.1"/>
    <property type="molecule type" value="Genomic_DNA"/>
</dbReference>
<feature type="compositionally biased region" description="Polar residues" evidence="2">
    <location>
        <begin position="1367"/>
        <end position="1382"/>
    </location>
</feature>
<evidence type="ECO:0000256" key="2">
    <source>
        <dbReference type="SAM" id="MobiDB-lite"/>
    </source>
</evidence>
<feature type="compositionally biased region" description="Polar residues" evidence="2">
    <location>
        <begin position="838"/>
        <end position="853"/>
    </location>
</feature>
<proteinExistence type="predicted"/>
<keyword evidence="1" id="KW-0175">Coiled coil</keyword>
<feature type="coiled-coil region" evidence="1">
    <location>
        <begin position="134"/>
        <end position="181"/>
    </location>
</feature>
<feature type="region of interest" description="Disordered" evidence="2">
    <location>
        <begin position="771"/>
        <end position="802"/>
    </location>
</feature>
<feature type="region of interest" description="Disordered" evidence="2">
    <location>
        <begin position="1356"/>
        <end position="1382"/>
    </location>
</feature>
<feature type="region of interest" description="Disordered" evidence="2">
    <location>
        <begin position="1402"/>
        <end position="1429"/>
    </location>
</feature>
<feature type="region of interest" description="Disordered" evidence="2">
    <location>
        <begin position="363"/>
        <end position="436"/>
    </location>
</feature>
<keyword evidence="4" id="KW-1185">Reference proteome</keyword>
<feature type="compositionally biased region" description="Basic and acidic residues" evidence="2">
    <location>
        <begin position="414"/>
        <end position="436"/>
    </location>
</feature>
<evidence type="ECO:0000313" key="4">
    <source>
        <dbReference type="Proteomes" id="UP000827092"/>
    </source>
</evidence>
<name>A0AAV6U3K6_9ARAC</name>
<reference evidence="3 4" key="1">
    <citation type="journal article" date="2022" name="Nat. Ecol. Evol.">
        <title>A masculinizing supergene underlies an exaggerated male reproductive morph in a spider.</title>
        <authorList>
            <person name="Hendrickx F."/>
            <person name="De Corte Z."/>
            <person name="Sonet G."/>
            <person name="Van Belleghem S.M."/>
            <person name="Kostlbacher S."/>
            <person name="Vangestel C."/>
        </authorList>
    </citation>
    <scope>NUCLEOTIDE SEQUENCE [LARGE SCALE GENOMIC DNA]</scope>
    <source>
        <strain evidence="3">W744_W776</strain>
    </source>
</reference>
<feature type="region of interest" description="Disordered" evidence="2">
    <location>
        <begin position="1463"/>
        <end position="1519"/>
    </location>
</feature>
<comment type="caution">
    <text evidence="3">The sequence shown here is derived from an EMBL/GenBank/DDBJ whole genome shotgun (WGS) entry which is preliminary data.</text>
</comment>
<protein>
    <submittedName>
        <fullName evidence="3">Uncharacterized protein</fullName>
    </submittedName>
</protein>
<organism evidence="3 4">
    <name type="scientific">Oedothorax gibbosus</name>
    <dbReference type="NCBI Taxonomy" id="931172"/>
    <lineage>
        <taxon>Eukaryota</taxon>
        <taxon>Metazoa</taxon>
        <taxon>Ecdysozoa</taxon>
        <taxon>Arthropoda</taxon>
        <taxon>Chelicerata</taxon>
        <taxon>Arachnida</taxon>
        <taxon>Araneae</taxon>
        <taxon>Araneomorphae</taxon>
        <taxon>Entelegynae</taxon>
        <taxon>Araneoidea</taxon>
        <taxon>Linyphiidae</taxon>
        <taxon>Erigoninae</taxon>
        <taxon>Oedothorax</taxon>
    </lineage>
</organism>
<feature type="compositionally biased region" description="Polar residues" evidence="2">
    <location>
        <begin position="381"/>
        <end position="400"/>
    </location>
</feature>
<feature type="compositionally biased region" description="Polar residues" evidence="2">
    <location>
        <begin position="1467"/>
        <end position="1487"/>
    </location>
</feature>
<dbReference type="Proteomes" id="UP000827092">
    <property type="component" value="Unassembled WGS sequence"/>
</dbReference>